<proteinExistence type="predicted"/>
<name>A0AA96LCF1_9BACL</name>
<dbReference type="RefSeq" id="WP_315602966.1">
    <property type="nucleotide sequence ID" value="NZ_CP130318.1"/>
</dbReference>
<reference evidence="4 5" key="1">
    <citation type="submission" date="2022-02" db="EMBL/GenBank/DDBJ databases">
        <title>Paenibacillus sp. MBLB1776 Whole Genome Shotgun Sequencing.</title>
        <authorList>
            <person name="Hwang C.Y."/>
            <person name="Cho E.-S."/>
            <person name="Seo M.-J."/>
        </authorList>
    </citation>
    <scope>NUCLEOTIDE SEQUENCE [LARGE SCALE GENOMIC DNA]</scope>
    <source>
        <strain evidence="4 5">MBLB1776</strain>
    </source>
</reference>
<keyword evidence="2" id="KW-0472">Membrane</keyword>
<keyword evidence="2" id="KW-1133">Transmembrane helix</keyword>
<dbReference type="EMBL" id="CP130318">
    <property type="protein sequence ID" value="WNQ09197.1"/>
    <property type="molecule type" value="Genomic_DNA"/>
</dbReference>
<keyword evidence="2" id="KW-0812">Transmembrane</keyword>
<feature type="chain" id="PRO_5041718875" description="Preprotein translocase subunit Tim44" evidence="3">
    <location>
        <begin position="19"/>
        <end position="144"/>
    </location>
</feature>
<organism evidence="4 5">
    <name type="scientific">Paenibacillus aurantius</name>
    <dbReference type="NCBI Taxonomy" id="2918900"/>
    <lineage>
        <taxon>Bacteria</taxon>
        <taxon>Bacillati</taxon>
        <taxon>Bacillota</taxon>
        <taxon>Bacilli</taxon>
        <taxon>Bacillales</taxon>
        <taxon>Paenibacillaceae</taxon>
        <taxon>Paenibacillus</taxon>
    </lineage>
</organism>
<dbReference type="KEGG" id="paun:MJA45_16260"/>
<feature type="transmembrane region" description="Helical" evidence="2">
    <location>
        <begin position="82"/>
        <end position="100"/>
    </location>
</feature>
<feature type="transmembrane region" description="Helical" evidence="2">
    <location>
        <begin position="112"/>
        <end position="134"/>
    </location>
</feature>
<sequence>MKKLLIVFMSCMVFFAMAAPVSVDAAKGRSGGYSSSKKSYTPTAPSNGVNKSQTGTTSKSDSTSTSSSTAAKKPGLFGGGSFLKGLALGGLAGLMFGGLFGNMGFLGNILGFMLNMFALVALFVLIKSVISYFVNRRKVNHKRY</sequence>
<evidence type="ECO:0000313" key="4">
    <source>
        <dbReference type="EMBL" id="WNQ09197.1"/>
    </source>
</evidence>
<dbReference type="AlphaFoldDB" id="A0AA96LCF1"/>
<feature type="compositionally biased region" description="Low complexity" evidence="1">
    <location>
        <begin position="33"/>
        <end position="69"/>
    </location>
</feature>
<gene>
    <name evidence="4" type="ORF">MJA45_16260</name>
</gene>
<accession>A0AA96LCF1</accession>
<evidence type="ECO:0000256" key="3">
    <source>
        <dbReference type="SAM" id="SignalP"/>
    </source>
</evidence>
<evidence type="ECO:0000256" key="1">
    <source>
        <dbReference type="SAM" id="MobiDB-lite"/>
    </source>
</evidence>
<keyword evidence="5" id="KW-1185">Reference proteome</keyword>
<keyword evidence="3" id="KW-0732">Signal</keyword>
<protein>
    <recommendedName>
        <fullName evidence="6">Preprotein translocase subunit Tim44</fullName>
    </recommendedName>
</protein>
<dbReference type="Proteomes" id="UP001305702">
    <property type="component" value="Chromosome"/>
</dbReference>
<feature type="region of interest" description="Disordered" evidence="1">
    <location>
        <begin position="33"/>
        <end position="74"/>
    </location>
</feature>
<evidence type="ECO:0000256" key="2">
    <source>
        <dbReference type="SAM" id="Phobius"/>
    </source>
</evidence>
<feature type="signal peptide" evidence="3">
    <location>
        <begin position="1"/>
        <end position="18"/>
    </location>
</feature>
<evidence type="ECO:0000313" key="5">
    <source>
        <dbReference type="Proteomes" id="UP001305702"/>
    </source>
</evidence>
<evidence type="ECO:0008006" key="6">
    <source>
        <dbReference type="Google" id="ProtNLM"/>
    </source>
</evidence>